<dbReference type="InterPro" id="IPR003657">
    <property type="entry name" value="WRKY_dom"/>
</dbReference>
<keyword evidence="4" id="KW-0804">Transcription</keyword>
<evidence type="ECO:0000313" key="8">
    <source>
        <dbReference type="EMBL" id="KAK8513469.1"/>
    </source>
</evidence>
<evidence type="ECO:0000313" key="9">
    <source>
        <dbReference type="Proteomes" id="UP001472677"/>
    </source>
</evidence>
<keyword evidence="5" id="KW-0539">Nucleus</keyword>
<sequence length="278" mass="30284">MLLDLFSYPKMDDQMAIKEVASQGLKSMDRLINRTGHARFRRGPIRSSSSSSSPSSSSSASLLIPIAEPASVNPATASAPVSFVQLQAPCLTLDFTKPLFTSSKNESTELEFKEESFGVSSNSSFMSSAIAGDGIDSNGKKASYLSLKPALAAASAEKPPLSSPPYKKRRDEHVQFDDIDENLSGSGNGKCDCPTRRKNRATNVITVPAISSKIADIPSDEYSWRKYGQKPIKGSPYPRGYYKCSVVRGGGCPARKHVERDPDDPSMLIVTYVWEHRH</sequence>
<dbReference type="SUPFAM" id="SSF118290">
    <property type="entry name" value="WRKY DNA-binding domain"/>
    <property type="match status" value="1"/>
</dbReference>
<dbReference type="Pfam" id="PF10533">
    <property type="entry name" value="Plant_zn_clust"/>
    <property type="match status" value="1"/>
</dbReference>
<comment type="caution">
    <text evidence="8">The sequence shown here is derived from an EMBL/GenBank/DDBJ whole genome shotgun (WGS) entry which is preliminary data.</text>
</comment>
<dbReference type="EMBL" id="JBBPBM010000069">
    <property type="protein sequence ID" value="KAK8513469.1"/>
    <property type="molecule type" value="Genomic_DNA"/>
</dbReference>
<dbReference type="Pfam" id="PF03106">
    <property type="entry name" value="WRKY"/>
    <property type="match status" value="1"/>
</dbReference>
<accession>A0ABR2C255</accession>
<keyword evidence="2" id="KW-0805">Transcription regulation</keyword>
<dbReference type="SMART" id="SM00774">
    <property type="entry name" value="WRKY"/>
    <property type="match status" value="1"/>
</dbReference>
<dbReference type="InterPro" id="IPR044810">
    <property type="entry name" value="WRKY_plant"/>
</dbReference>
<keyword evidence="9" id="KW-1185">Reference proteome</keyword>
<organism evidence="8 9">
    <name type="scientific">Hibiscus sabdariffa</name>
    <name type="common">roselle</name>
    <dbReference type="NCBI Taxonomy" id="183260"/>
    <lineage>
        <taxon>Eukaryota</taxon>
        <taxon>Viridiplantae</taxon>
        <taxon>Streptophyta</taxon>
        <taxon>Embryophyta</taxon>
        <taxon>Tracheophyta</taxon>
        <taxon>Spermatophyta</taxon>
        <taxon>Magnoliopsida</taxon>
        <taxon>eudicotyledons</taxon>
        <taxon>Gunneridae</taxon>
        <taxon>Pentapetalae</taxon>
        <taxon>rosids</taxon>
        <taxon>malvids</taxon>
        <taxon>Malvales</taxon>
        <taxon>Malvaceae</taxon>
        <taxon>Malvoideae</taxon>
        <taxon>Hibiscus</taxon>
    </lineage>
</organism>
<dbReference type="InterPro" id="IPR036576">
    <property type="entry name" value="WRKY_dom_sf"/>
</dbReference>
<comment type="subcellular location">
    <subcellularLocation>
        <location evidence="1">Nucleus</location>
    </subcellularLocation>
</comment>
<reference evidence="8 9" key="1">
    <citation type="journal article" date="2024" name="G3 (Bethesda)">
        <title>Genome assembly of Hibiscus sabdariffa L. provides insights into metabolisms of medicinal natural products.</title>
        <authorList>
            <person name="Kim T."/>
        </authorList>
    </citation>
    <scope>NUCLEOTIDE SEQUENCE [LARGE SCALE GENOMIC DNA]</scope>
    <source>
        <strain evidence="8">TK-2024</strain>
        <tissue evidence="8">Old leaves</tissue>
    </source>
</reference>
<protein>
    <recommendedName>
        <fullName evidence="7">WRKY domain-containing protein</fullName>
    </recommendedName>
</protein>
<evidence type="ECO:0000256" key="4">
    <source>
        <dbReference type="ARBA" id="ARBA00023163"/>
    </source>
</evidence>
<feature type="compositionally biased region" description="Low complexity" evidence="6">
    <location>
        <begin position="47"/>
        <end position="57"/>
    </location>
</feature>
<dbReference type="InterPro" id="IPR018872">
    <property type="entry name" value="Zn-cluster-dom"/>
</dbReference>
<dbReference type="PROSITE" id="PS50811">
    <property type="entry name" value="WRKY"/>
    <property type="match status" value="1"/>
</dbReference>
<keyword evidence="3" id="KW-0238">DNA-binding</keyword>
<proteinExistence type="predicted"/>
<evidence type="ECO:0000259" key="7">
    <source>
        <dbReference type="PROSITE" id="PS50811"/>
    </source>
</evidence>
<feature type="region of interest" description="Disordered" evidence="6">
    <location>
        <begin position="36"/>
        <end position="57"/>
    </location>
</feature>
<evidence type="ECO:0000256" key="2">
    <source>
        <dbReference type="ARBA" id="ARBA00023015"/>
    </source>
</evidence>
<feature type="domain" description="WRKY" evidence="7">
    <location>
        <begin position="213"/>
        <end position="278"/>
    </location>
</feature>
<gene>
    <name evidence="8" type="ORF">V6N12_052657</name>
</gene>
<evidence type="ECO:0000256" key="1">
    <source>
        <dbReference type="ARBA" id="ARBA00004123"/>
    </source>
</evidence>
<dbReference type="PANTHER" id="PTHR31282">
    <property type="entry name" value="WRKY TRANSCRIPTION FACTOR 21-RELATED"/>
    <property type="match status" value="1"/>
</dbReference>
<dbReference type="Gene3D" id="2.20.25.80">
    <property type="entry name" value="WRKY domain"/>
    <property type="match status" value="1"/>
</dbReference>
<name>A0ABR2C255_9ROSI</name>
<evidence type="ECO:0000256" key="3">
    <source>
        <dbReference type="ARBA" id="ARBA00023125"/>
    </source>
</evidence>
<dbReference type="Proteomes" id="UP001472677">
    <property type="component" value="Unassembled WGS sequence"/>
</dbReference>
<evidence type="ECO:0000256" key="6">
    <source>
        <dbReference type="SAM" id="MobiDB-lite"/>
    </source>
</evidence>
<evidence type="ECO:0000256" key="5">
    <source>
        <dbReference type="ARBA" id="ARBA00023242"/>
    </source>
</evidence>